<dbReference type="InterPro" id="IPR025965">
    <property type="entry name" value="FlgD/Vpr_Ig-like"/>
</dbReference>
<keyword evidence="8" id="KW-0969">Cilium</keyword>
<name>A0A1X9N9F9_9GAMM</name>
<dbReference type="Proteomes" id="UP000193450">
    <property type="component" value="Chromosome"/>
</dbReference>
<keyword evidence="3 5" id="KW-1005">Bacterial flagellum biogenesis</keyword>
<dbReference type="Gene3D" id="2.60.40.4070">
    <property type="match status" value="1"/>
</dbReference>
<dbReference type="Gene3D" id="2.30.30.910">
    <property type="match status" value="1"/>
</dbReference>
<organism evidence="8 9">
    <name type="scientific">Oceanicoccus sagamiensis</name>
    <dbReference type="NCBI Taxonomy" id="716816"/>
    <lineage>
        <taxon>Bacteria</taxon>
        <taxon>Pseudomonadati</taxon>
        <taxon>Pseudomonadota</taxon>
        <taxon>Gammaproteobacteria</taxon>
        <taxon>Cellvibrionales</taxon>
        <taxon>Spongiibacteraceae</taxon>
        <taxon>Oceanicoccus</taxon>
    </lineage>
</organism>
<keyword evidence="9" id="KW-1185">Reference proteome</keyword>
<accession>A0A1X9N9F9</accession>
<dbReference type="EMBL" id="CP019343">
    <property type="protein sequence ID" value="ARN73062.1"/>
    <property type="molecule type" value="Genomic_DNA"/>
</dbReference>
<comment type="similarity">
    <text evidence="1 5">Belongs to the FlgD family.</text>
</comment>
<proteinExistence type="inferred from homology"/>
<feature type="domain" description="FlgD Tudor-like" evidence="7">
    <location>
        <begin position="88"/>
        <end position="223"/>
    </location>
</feature>
<evidence type="ECO:0000259" key="6">
    <source>
        <dbReference type="Pfam" id="PF13860"/>
    </source>
</evidence>
<dbReference type="GO" id="GO:0044781">
    <property type="term" value="P:bacterial-type flagellum organization"/>
    <property type="evidence" value="ECO:0007669"/>
    <property type="project" value="UniProtKB-UniRule"/>
</dbReference>
<evidence type="ECO:0000256" key="4">
    <source>
        <dbReference type="ARBA" id="ARBA00024746"/>
    </source>
</evidence>
<evidence type="ECO:0000256" key="3">
    <source>
        <dbReference type="ARBA" id="ARBA00022795"/>
    </source>
</evidence>
<evidence type="ECO:0000256" key="2">
    <source>
        <dbReference type="ARBA" id="ARBA00016013"/>
    </source>
</evidence>
<evidence type="ECO:0000313" key="9">
    <source>
        <dbReference type="Proteomes" id="UP000193450"/>
    </source>
</evidence>
<feature type="domain" description="FlgD/Vpr Ig-like" evidence="6">
    <location>
        <begin position="113"/>
        <end position="182"/>
    </location>
</feature>
<dbReference type="STRING" id="716816.BST96_02430"/>
<evidence type="ECO:0000259" key="7">
    <source>
        <dbReference type="Pfam" id="PF13861"/>
    </source>
</evidence>
<dbReference type="AlphaFoldDB" id="A0A1X9N9F9"/>
<sequence length="226" mass="24063">MTDSISTGLLSDISVQEKYGSSTIGKEKQELGQDVFLELMVTQMQNQNPLDPQENSEFVAQLAQFSSVEGLDKLNNTMDNFVGSFQSNQALQASAMVGRFVKVDSDTSYLGNDGLIAGTIDLTQSTNDLKVKVFNSDGEQVAEEMMGENAAGPIPFAWDGSDGQGNQLPAGYYTFEVTANYGGNPVRLNTALSHNVDSVSVGANGAISLNIAGAGTRSMAEIREIL</sequence>
<keyword evidence="8" id="KW-0966">Cell projection</keyword>
<dbReference type="Pfam" id="PF13860">
    <property type="entry name" value="FlgD_ig"/>
    <property type="match status" value="1"/>
</dbReference>
<reference evidence="8 9" key="1">
    <citation type="submission" date="2016-11" db="EMBL/GenBank/DDBJ databases">
        <title>Trade-off between light-utilization and light-protection in marine flavobacteria.</title>
        <authorList>
            <person name="Kumagai Y."/>
        </authorList>
    </citation>
    <scope>NUCLEOTIDE SEQUENCE [LARGE SCALE GENOMIC DNA]</scope>
    <source>
        <strain evidence="8 9">NBRC 107125</strain>
    </source>
</reference>
<dbReference type="InterPro" id="IPR025963">
    <property type="entry name" value="FLgD_Tudor"/>
</dbReference>
<keyword evidence="8" id="KW-0282">Flagellum</keyword>
<evidence type="ECO:0000313" key="8">
    <source>
        <dbReference type="EMBL" id="ARN73062.1"/>
    </source>
</evidence>
<dbReference type="Pfam" id="PF03963">
    <property type="entry name" value="FlgD"/>
    <property type="match status" value="1"/>
</dbReference>
<evidence type="ECO:0000256" key="5">
    <source>
        <dbReference type="RuleBase" id="RU362076"/>
    </source>
</evidence>
<evidence type="ECO:0000256" key="1">
    <source>
        <dbReference type="ARBA" id="ARBA00010577"/>
    </source>
</evidence>
<dbReference type="InterPro" id="IPR005648">
    <property type="entry name" value="FlgD"/>
</dbReference>
<comment type="function">
    <text evidence="4 5">Required for flagellar hook formation. May act as a scaffolding protein.</text>
</comment>
<dbReference type="OrthoDB" id="9785233at2"/>
<dbReference type="KEGG" id="osg:BST96_02430"/>
<dbReference type="Pfam" id="PF13861">
    <property type="entry name" value="FLgD_tudor"/>
    <property type="match status" value="1"/>
</dbReference>
<gene>
    <name evidence="8" type="ORF">BST96_02430</name>
</gene>
<dbReference type="RefSeq" id="WP_085757157.1">
    <property type="nucleotide sequence ID" value="NZ_CP019343.1"/>
</dbReference>
<protein>
    <recommendedName>
        <fullName evidence="2 5">Basal-body rod modification protein FlgD</fullName>
    </recommendedName>
</protein>